<accession>A0A0F9PFR7</accession>
<sequence length="86" mass="9601">MPRVITNGDMARDTVSGFEGQVMCVSNWLYGCRRLTLYPTGLDEKGQPQNSYTFDEDQLELVKPIKTEGTPTGGPQPEPVQRIDPE</sequence>
<protein>
    <submittedName>
        <fullName evidence="2">Uncharacterized protein</fullName>
    </submittedName>
</protein>
<reference evidence="2" key="1">
    <citation type="journal article" date="2015" name="Nature">
        <title>Complex archaea that bridge the gap between prokaryotes and eukaryotes.</title>
        <authorList>
            <person name="Spang A."/>
            <person name="Saw J.H."/>
            <person name="Jorgensen S.L."/>
            <person name="Zaremba-Niedzwiedzka K."/>
            <person name="Martijn J."/>
            <person name="Lind A.E."/>
            <person name="van Eijk R."/>
            <person name="Schleper C."/>
            <person name="Guy L."/>
            <person name="Ettema T.J."/>
        </authorList>
    </citation>
    <scope>NUCLEOTIDE SEQUENCE</scope>
</reference>
<gene>
    <name evidence="2" type="ORF">LCGC14_1143480</name>
</gene>
<dbReference type="EMBL" id="LAZR01005447">
    <property type="protein sequence ID" value="KKM99870.1"/>
    <property type="molecule type" value="Genomic_DNA"/>
</dbReference>
<proteinExistence type="predicted"/>
<dbReference type="PROSITE" id="PS51257">
    <property type="entry name" value="PROKAR_LIPOPROTEIN"/>
    <property type="match status" value="1"/>
</dbReference>
<dbReference type="AlphaFoldDB" id="A0A0F9PFR7"/>
<comment type="caution">
    <text evidence="2">The sequence shown here is derived from an EMBL/GenBank/DDBJ whole genome shotgun (WGS) entry which is preliminary data.</text>
</comment>
<evidence type="ECO:0000256" key="1">
    <source>
        <dbReference type="SAM" id="MobiDB-lite"/>
    </source>
</evidence>
<organism evidence="2">
    <name type="scientific">marine sediment metagenome</name>
    <dbReference type="NCBI Taxonomy" id="412755"/>
    <lineage>
        <taxon>unclassified sequences</taxon>
        <taxon>metagenomes</taxon>
        <taxon>ecological metagenomes</taxon>
    </lineage>
</organism>
<feature type="region of interest" description="Disordered" evidence="1">
    <location>
        <begin position="63"/>
        <end position="86"/>
    </location>
</feature>
<name>A0A0F9PFR7_9ZZZZ</name>
<evidence type="ECO:0000313" key="2">
    <source>
        <dbReference type="EMBL" id="KKM99870.1"/>
    </source>
</evidence>